<sequence>MPSRNLIFLCFSLLFVTFILHFAYHAYAQSTSLINPLKCSRRIETCTSLLYQHNQTPRYFYDTVYKVQPNDTFFDVSNKLYMARLGRLEERKQATSLETTLQCIFCVDVWKIGHKL</sequence>
<name>A0AAV3QEB6_LITER</name>
<organism evidence="2 3">
    <name type="scientific">Lithospermum erythrorhizon</name>
    <name type="common">Purple gromwell</name>
    <name type="synonym">Lithospermum officinale var. erythrorhizon</name>
    <dbReference type="NCBI Taxonomy" id="34254"/>
    <lineage>
        <taxon>Eukaryota</taxon>
        <taxon>Viridiplantae</taxon>
        <taxon>Streptophyta</taxon>
        <taxon>Embryophyta</taxon>
        <taxon>Tracheophyta</taxon>
        <taxon>Spermatophyta</taxon>
        <taxon>Magnoliopsida</taxon>
        <taxon>eudicotyledons</taxon>
        <taxon>Gunneridae</taxon>
        <taxon>Pentapetalae</taxon>
        <taxon>asterids</taxon>
        <taxon>lamiids</taxon>
        <taxon>Boraginales</taxon>
        <taxon>Boraginaceae</taxon>
        <taxon>Boraginoideae</taxon>
        <taxon>Lithospermeae</taxon>
        <taxon>Lithospermum</taxon>
    </lineage>
</organism>
<evidence type="ECO:0000313" key="3">
    <source>
        <dbReference type="Proteomes" id="UP001454036"/>
    </source>
</evidence>
<reference evidence="2 3" key="1">
    <citation type="submission" date="2024-01" db="EMBL/GenBank/DDBJ databases">
        <title>The complete chloroplast genome sequence of Lithospermum erythrorhizon: insights into the phylogenetic relationship among Boraginaceae species and the maternal lineages of purple gromwells.</title>
        <authorList>
            <person name="Okada T."/>
            <person name="Watanabe K."/>
        </authorList>
    </citation>
    <scope>NUCLEOTIDE SEQUENCE [LARGE SCALE GENOMIC DNA]</scope>
</reference>
<dbReference type="EMBL" id="BAABME010004331">
    <property type="protein sequence ID" value="GAA0161978.1"/>
    <property type="molecule type" value="Genomic_DNA"/>
</dbReference>
<gene>
    <name evidence="2" type="ORF">LIER_18172</name>
</gene>
<keyword evidence="1" id="KW-0732">Signal</keyword>
<accession>A0AAV3QEB6</accession>
<comment type="caution">
    <text evidence="2">The sequence shown here is derived from an EMBL/GenBank/DDBJ whole genome shotgun (WGS) entry which is preliminary data.</text>
</comment>
<proteinExistence type="predicted"/>
<evidence type="ECO:0000313" key="2">
    <source>
        <dbReference type="EMBL" id="GAA0161978.1"/>
    </source>
</evidence>
<evidence type="ECO:0000256" key="1">
    <source>
        <dbReference type="SAM" id="SignalP"/>
    </source>
</evidence>
<feature type="signal peptide" evidence="1">
    <location>
        <begin position="1"/>
        <end position="28"/>
    </location>
</feature>
<keyword evidence="3" id="KW-1185">Reference proteome</keyword>
<feature type="chain" id="PRO_5043607226" evidence="1">
    <location>
        <begin position="29"/>
        <end position="116"/>
    </location>
</feature>
<dbReference type="Proteomes" id="UP001454036">
    <property type="component" value="Unassembled WGS sequence"/>
</dbReference>
<dbReference type="AlphaFoldDB" id="A0AAV3QEB6"/>
<protein>
    <submittedName>
        <fullName evidence="2">Uncharacterized protein</fullName>
    </submittedName>
</protein>